<keyword evidence="7" id="KW-1185">Reference proteome</keyword>
<gene>
    <name evidence="6" type="ORF">GGR44_000276</name>
</gene>
<organism evidence="6 7">
    <name type="scientific">Sphingobium fontiphilum</name>
    <dbReference type="NCBI Taxonomy" id="944425"/>
    <lineage>
        <taxon>Bacteria</taxon>
        <taxon>Pseudomonadati</taxon>
        <taxon>Pseudomonadota</taxon>
        <taxon>Alphaproteobacteria</taxon>
        <taxon>Sphingomonadales</taxon>
        <taxon>Sphingomonadaceae</taxon>
        <taxon>Sphingobium</taxon>
    </lineage>
</organism>
<dbReference type="AlphaFoldDB" id="A0A7W6GMD1"/>
<dbReference type="Gene3D" id="3.30.1150.10">
    <property type="match status" value="1"/>
</dbReference>
<dbReference type="InterPro" id="IPR006260">
    <property type="entry name" value="TonB/TolA_C"/>
</dbReference>
<dbReference type="NCBIfam" id="TIGR01352">
    <property type="entry name" value="tonB_Cterm"/>
    <property type="match status" value="1"/>
</dbReference>
<accession>A0A7W6GMD1</accession>
<protein>
    <submittedName>
        <fullName evidence="6">TonB family protein</fullName>
    </submittedName>
</protein>
<keyword evidence="3" id="KW-1133">Transmembrane helix</keyword>
<evidence type="ECO:0000256" key="1">
    <source>
        <dbReference type="ARBA" id="ARBA00004167"/>
    </source>
</evidence>
<evidence type="ECO:0000256" key="4">
    <source>
        <dbReference type="ARBA" id="ARBA00023136"/>
    </source>
</evidence>
<name>A0A7W6GMD1_9SPHN</name>
<dbReference type="RefSeq" id="WP_183953648.1">
    <property type="nucleotide sequence ID" value="NZ_JACIEB010000001.1"/>
</dbReference>
<dbReference type="EMBL" id="JACIEB010000001">
    <property type="protein sequence ID" value="MBB3980645.1"/>
    <property type="molecule type" value="Genomic_DNA"/>
</dbReference>
<evidence type="ECO:0000256" key="3">
    <source>
        <dbReference type="ARBA" id="ARBA00022989"/>
    </source>
</evidence>
<keyword evidence="4" id="KW-0472">Membrane</keyword>
<sequence>MVGANGERFSILRAWDKWGRWSIGWQRKGVSVIALLGGAATVNAQVAAPPLAHPPIPRGNPGAWIATADYPVRALSHRVEGATAFRLSIDTEGFVRDCRVTQSSGDDLLDTTTCALIRARGWFQPAANSQGQPIAGEWTNRIQWRLPSSNAGYSAHDTKVTGAGGRANSPVPQSWSNMLPYSAETSFTVQRDGKITDCEQQFVGDRSVGATNVRCATLPRMAPIFTDDQGRPVSKRVRMIQSLTITDMVSGVTLPDKLTQ</sequence>
<reference evidence="6 7" key="1">
    <citation type="submission" date="2020-08" db="EMBL/GenBank/DDBJ databases">
        <title>Genomic Encyclopedia of Type Strains, Phase IV (KMG-IV): sequencing the most valuable type-strain genomes for metagenomic binning, comparative biology and taxonomic classification.</title>
        <authorList>
            <person name="Goeker M."/>
        </authorList>
    </citation>
    <scope>NUCLEOTIDE SEQUENCE [LARGE SCALE GENOMIC DNA]</scope>
    <source>
        <strain evidence="6 7">DSM 29348</strain>
    </source>
</reference>
<evidence type="ECO:0000259" key="5">
    <source>
        <dbReference type="PROSITE" id="PS52015"/>
    </source>
</evidence>
<dbReference type="GO" id="GO:0055085">
    <property type="term" value="P:transmembrane transport"/>
    <property type="evidence" value="ECO:0007669"/>
    <property type="project" value="InterPro"/>
</dbReference>
<dbReference type="InterPro" id="IPR037682">
    <property type="entry name" value="TonB_C"/>
</dbReference>
<feature type="domain" description="TonB C-terminal" evidence="5">
    <location>
        <begin position="55"/>
        <end position="149"/>
    </location>
</feature>
<evidence type="ECO:0000256" key="2">
    <source>
        <dbReference type="ARBA" id="ARBA00022692"/>
    </source>
</evidence>
<evidence type="ECO:0000313" key="6">
    <source>
        <dbReference type="EMBL" id="MBB3980645.1"/>
    </source>
</evidence>
<proteinExistence type="predicted"/>
<comment type="caution">
    <text evidence="6">The sequence shown here is derived from an EMBL/GenBank/DDBJ whole genome shotgun (WGS) entry which is preliminary data.</text>
</comment>
<comment type="subcellular location">
    <subcellularLocation>
        <location evidence="1">Membrane</location>
        <topology evidence="1">Single-pass membrane protein</topology>
    </subcellularLocation>
</comment>
<dbReference type="Proteomes" id="UP000552757">
    <property type="component" value="Unassembled WGS sequence"/>
</dbReference>
<keyword evidence="2" id="KW-0812">Transmembrane</keyword>
<dbReference type="Pfam" id="PF03544">
    <property type="entry name" value="TonB_C"/>
    <property type="match status" value="1"/>
</dbReference>
<dbReference type="PROSITE" id="PS52015">
    <property type="entry name" value="TONB_CTD"/>
    <property type="match status" value="1"/>
</dbReference>
<dbReference type="SUPFAM" id="SSF74653">
    <property type="entry name" value="TolA/TonB C-terminal domain"/>
    <property type="match status" value="1"/>
</dbReference>
<evidence type="ECO:0000313" key="7">
    <source>
        <dbReference type="Proteomes" id="UP000552757"/>
    </source>
</evidence>
<dbReference type="GO" id="GO:0016020">
    <property type="term" value="C:membrane"/>
    <property type="evidence" value="ECO:0007669"/>
    <property type="project" value="UniProtKB-SubCell"/>
</dbReference>